<protein>
    <submittedName>
        <fullName evidence="3">Putative</fullName>
    </submittedName>
</protein>
<sequence>MSNNQFETYDMQCDTCGVYASNLLFCNDCGKHFCNGKEGEISHIVNHLEKCSHRSISFPPNNFVDEIPQCEVCHSGEIQKLILIWSPSECTTICSGCVKSVEYRNAAPFRNIIEDDKILDILLPLYTEDRVQDTVEQIEANVAEIETRINYLPCIPSKFIGKFNDLLLMTYEPFGAKFFQQEIKKKTVETFMIPTEWGLRTDVASLKSVIQEIEETQISYSKLLGQYIDLDYLMEVQKLNKEFIQILSEHCYFTQTPYKGYDFMINDWVVNEDDEEYIQQGQRVTIKFFGQGSEEKFSGKVQIKNNVLTIKVYPEYDIRDFKQFMTLIRKPDYDENNKIKFQQEVGTSEDLLSAEIFKGKFVWKLKQDFQIIMIKESKRVNYNRELDALYELEQNKSDLHQTILASQSSFQLQFQNLLLNKQFTDEEIKASLIQIGKHLIKHQQFSLSSQQQEAFKAALSNRIQLICGCAGSGMTMMSVLLSKALNDLSKEKVLLATTRNGLQSVFQQLHELQINAVLVSDKVPEMDKAKSANTKNKVFKWSVANIILQKAVNYHYATLTAEQHDMVRRHIQQIQLTDVTEESKQLYEQLFISELKSAQIIVSEFSESSRPEMLQINFGSVIVDNATYPFESQTAQAVCRTNSRLIMFGDLRSTNASFTIKPLIKYSQNFNMFRRLLVAGLKPAYLSLNFRSNESIFNFVNDNFLHKGYKAGIRQNVSLNIPKYCHEMLNTKNFNFVFINVTQEGTAVKAAIPEIAIDVTNVIETSYQNKLEADIVSKCCQELDRANVEDYKVLSLQRAQIDMLKKYYQIKEAQLAGNAEGLVSDVIIFTNAQSIEYESSKKIYLALTRARKLVIVIGNELQMNGIDYWNNLIAQCKSNGTYWSGKNLEGLKNVCKQQDNPKKK</sequence>
<dbReference type="SUPFAM" id="SSF52540">
    <property type="entry name" value="P-loop containing nucleoside triphosphate hydrolases"/>
    <property type="match status" value="1"/>
</dbReference>
<dbReference type="PROSITE" id="PS51997">
    <property type="entry name" value="UPF1_CH_RICH"/>
    <property type="match status" value="1"/>
</dbReference>
<dbReference type="GO" id="GO:0000184">
    <property type="term" value="P:nuclear-transcribed mRNA catabolic process, nonsense-mediated decay"/>
    <property type="evidence" value="ECO:0007669"/>
    <property type="project" value="InterPro"/>
</dbReference>
<dbReference type="InterPro" id="IPR018999">
    <property type="entry name" value="UPF1_CH/ZBD"/>
</dbReference>
<dbReference type="InterPro" id="IPR041679">
    <property type="entry name" value="DNA2/NAM7-like_C"/>
</dbReference>
<dbReference type="InterPro" id="IPR027417">
    <property type="entry name" value="P-loop_NTPase"/>
</dbReference>
<dbReference type="Pfam" id="PF13086">
    <property type="entry name" value="AAA_11"/>
    <property type="match status" value="1"/>
</dbReference>
<accession>A0AA86REB7</accession>
<dbReference type="GO" id="GO:0005737">
    <property type="term" value="C:cytoplasm"/>
    <property type="evidence" value="ECO:0007669"/>
    <property type="project" value="InterPro"/>
</dbReference>
<evidence type="ECO:0000259" key="2">
    <source>
        <dbReference type="PROSITE" id="PS51997"/>
    </source>
</evidence>
<dbReference type="GO" id="GO:0008270">
    <property type="term" value="F:zinc ion binding"/>
    <property type="evidence" value="ECO:0007669"/>
    <property type="project" value="InterPro"/>
</dbReference>
<name>A0AA86REB7_9EUKA</name>
<dbReference type="Pfam" id="PF09416">
    <property type="entry name" value="UPF1_Zn_bind"/>
    <property type="match status" value="1"/>
</dbReference>
<dbReference type="GO" id="GO:0003723">
    <property type="term" value="F:RNA binding"/>
    <property type="evidence" value="ECO:0007669"/>
    <property type="project" value="InterPro"/>
</dbReference>
<evidence type="ECO:0000313" key="3">
    <source>
        <dbReference type="EMBL" id="CAI9972516.1"/>
    </source>
</evidence>
<dbReference type="GO" id="GO:0005524">
    <property type="term" value="F:ATP binding"/>
    <property type="evidence" value="ECO:0007669"/>
    <property type="project" value="InterPro"/>
</dbReference>
<evidence type="ECO:0000313" key="4">
    <source>
        <dbReference type="EMBL" id="CAL6068469.1"/>
    </source>
</evidence>
<reference evidence="3" key="1">
    <citation type="submission" date="2023-06" db="EMBL/GenBank/DDBJ databases">
        <authorList>
            <person name="Kurt Z."/>
        </authorList>
    </citation>
    <scope>NUCLEOTIDE SEQUENCE</scope>
</reference>
<reference evidence="4 5" key="2">
    <citation type="submission" date="2024-07" db="EMBL/GenBank/DDBJ databases">
        <authorList>
            <person name="Akdeniz Z."/>
        </authorList>
    </citation>
    <scope>NUCLEOTIDE SEQUENCE [LARGE SCALE GENOMIC DNA]</scope>
</reference>
<dbReference type="PANTHER" id="PTHR10887:SF495">
    <property type="entry name" value="HELICASE SENATAXIN ISOFORM X1-RELATED"/>
    <property type="match status" value="1"/>
</dbReference>
<keyword evidence="5" id="KW-1185">Reference proteome</keyword>
<dbReference type="InterPro" id="IPR041677">
    <property type="entry name" value="DNA2/NAM7_AAA_11"/>
</dbReference>
<dbReference type="Gene3D" id="3.40.50.300">
    <property type="entry name" value="P-loop containing nucleotide triphosphate hydrolases"/>
    <property type="match status" value="2"/>
</dbReference>
<gene>
    <name evidence="4" type="ORF">HINF_LOCUS53517</name>
    <name evidence="3" type="ORF">HINF_LOCUS60161</name>
</gene>
<comment type="caution">
    <text evidence="3">The sequence shown here is derived from an EMBL/GenBank/DDBJ whole genome shotgun (WGS) entry which is preliminary data.</text>
</comment>
<dbReference type="AlphaFoldDB" id="A0AA86REB7"/>
<proteinExistence type="predicted"/>
<dbReference type="EMBL" id="CATOUU010001112">
    <property type="protein sequence ID" value="CAI9972516.1"/>
    <property type="molecule type" value="Genomic_DNA"/>
</dbReference>
<comment type="caution">
    <text evidence="1">Lacks conserved residue(s) required for the propagation of feature annotation.</text>
</comment>
<feature type="domain" description="Upf1" evidence="2">
    <location>
        <begin position="5"/>
        <end position="152"/>
    </location>
</feature>
<dbReference type="PANTHER" id="PTHR10887">
    <property type="entry name" value="DNA2/NAM7 HELICASE FAMILY"/>
    <property type="match status" value="1"/>
</dbReference>
<evidence type="ECO:0000313" key="5">
    <source>
        <dbReference type="Proteomes" id="UP001642409"/>
    </source>
</evidence>
<evidence type="ECO:0000256" key="1">
    <source>
        <dbReference type="PROSITE-ProRule" id="PRU01341"/>
    </source>
</evidence>
<dbReference type="Proteomes" id="UP001642409">
    <property type="component" value="Unassembled WGS sequence"/>
</dbReference>
<dbReference type="GO" id="GO:0003724">
    <property type="term" value="F:RNA helicase activity"/>
    <property type="evidence" value="ECO:0007669"/>
    <property type="project" value="InterPro"/>
</dbReference>
<dbReference type="EMBL" id="CAXDID020000273">
    <property type="protein sequence ID" value="CAL6068469.1"/>
    <property type="molecule type" value="Genomic_DNA"/>
</dbReference>
<dbReference type="InterPro" id="IPR045055">
    <property type="entry name" value="DNA2/NAM7-like"/>
</dbReference>
<dbReference type="Pfam" id="PF13087">
    <property type="entry name" value="AAA_12"/>
    <property type="match status" value="1"/>
</dbReference>
<organism evidence="3">
    <name type="scientific">Hexamita inflata</name>
    <dbReference type="NCBI Taxonomy" id="28002"/>
    <lineage>
        <taxon>Eukaryota</taxon>
        <taxon>Metamonada</taxon>
        <taxon>Diplomonadida</taxon>
        <taxon>Hexamitidae</taxon>
        <taxon>Hexamitinae</taxon>
        <taxon>Hexamita</taxon>
    </lineage>
</organism>